<proteinExistence type="inferred from homology"/>
<feature type="compositionally biased region" description="Polar residues" evidence="4">
    <location>
        <begin position="303"/>
        <end position="322"/>
    </location>
</feature>
<dbReference type="GO" id="GO:0004843">
    <property type="term" value="F:cysteine-type deubiquitinase activity"/>
    <property type="evidence" value="ECO:0007669"/>
    <property type="project" value="TreeGrafter"/>
</dbReference>
<feature type="compositionally biased region" description="Basic and acidic residues" evidence="4">
    <location>
        <begin position="464"/>
        <end position="478"/>
    </location>
</feature>
<evidence type="ECO:0000256" key="4">
    <source>
        <dbReference type="SAM" id="MobiDB-lite"/>
    </source>
</evidence>
<evidence type="ECO:0000256" key="3">
    <source>
        <dbReference type="ARBA" id="ARBA00022490"/>
    </source>
</evidence>
<dbReference type="PANTHER" id="PTHR33662">
    <property type="entry name" value="OTU DEUBIQUITINASE WITH LINEAR LINKAGE-SPECIFICITY A-RELATED"/>
    <property type="match status" value="1"/>
</dbReference>
<reference evidence="5" key="1">
    <citation type="journal article" date="2023" name="Science">
        <title>Genome structures resolve the early diversification of teleost fishes.</title>
        <authorList>
            <person name="Parey E."/>
            <person name="Louis A."/>
            <person name="Montfort J."/>
            <person name="Bouchez O."/>
            <person name="Roques C."/>
            <person name="Iampietro C."/>
            <person name="Lluch J."/>
            <person name="Castinel A."/>
            <person name="Donnadieu C."/>
            <person name="Desvignes T."/>
            <person name="Floi Bucao C."/>
            <person name="Jouanno E."/>
            <person name="Wen M."/>
            <person name="Mejri S."/>
            <person name="Dirks R."/>
            <person name="Jansen H."/>
            <person name="Henkel C."/>
            <person name="Chen W.J."/>
            <person name="Zahm M."/>
            <person name="Cabau C."/>
            <person name="Klopp C."/>
            <person name="Thompson A.W."/>
            <person name="Robinson-Rechavi M."/>
            <person name="Braasch I."/>
            <person name="Lecointre G."/>
            <person name="Bobe J."/>
            <person name="Postlethwait J.H."/>
            <person name="Berthelot C."/>
            <person name="Roest Crollius H."/>
            <person name="Guiguen Y."/>
        </authorList>
    </citation>
    <scope>NUCLEOTIDE SEQUENCE</scope>
    <source>
        <strain evidence="5">WJC10195</strain>
    </source>
</reference>
<keyword evidence="3" id="KW-0963">Cytoplasm</keyword>
<evidence type="ECO:0000256" key="2">
    <source>
        <dbReference type="ARBA" id="ARBA00010267"/>
    </source>
</evidence>
<feature type="compositionally biased region" description="Low complexity" evidence="4">
    <location>
        <begin position="275"/>
        <end position="284"/>
    </location>
</feature>
<feature type="compositionally biased region" description="Basic and acidic residues" evidence="4">
    <location>
        <begin position="205"/>
        <end position="218"/>
    </location>
</feature>
<dbReference type="PRINTS" id="PR02055">
    <property type="entry name" value="PROTEINF105"/>
</dbReference>
<feature type="compositionally biased region" description="Basic and acidic residues" evidence="4">
    <location>
        <begin position="331"/>
        <end position="345"/>
    </location>
</feature>
<feature type="region of interest" description="Disordered" evidence="4">
    <location>
        <begin position="94"/>
        <end position="154"/>
    </location>
</feature>
<dbReference type="AlphaFoldDB" id="A0A9Q1G584"/>
<evidence type="ECO:0000313" key="5">
    <source>
        <dbReference type="EMBL" id="KAJ8375144.1"/>
    </source>
</evidence>
<dbReference type="Pfam" id="PF16218">
    <property type="entry name" value="Peptidase_C101"/>
    <property type="match status" value="3"/>
</dbReference>
<feature type="compositionally biased region" description="Acidic residues" evidence="4">
    <location>
        <begin position="285"/>
        <end position="296"/>
    </location>
</feature>
<evidence type="ECO:0008006" key="7">
    <source>
        <dbReference type="Google" id="ProtNLM"/>
    </source>
</evidence>
<feature type="compositionally biased region" description="Polar residues" evidence="4">
    <location>
        <begin position="436"/>
        <end position="455"/>
    </location>
</feature>
<dbReference type="InterPro" id="IPR023236">
    <property type="entry name" value="OTULINL"/>
</dbReference>
<dbReference type="OrthoDB" id="5962728at2759"/>
<protein>
    <recommendedName>
        <fullName evidence="7">OTU domain-containing protein</fullName>
    </recommendedName>
</protein>
<dbReference type="Proteomes" id="UP001152622">
    <property type="component" value="Chromosome 2"/>
</dbReference>
<feature type="compositionally biased region" description="Acidic residues" evidence="4">
    <location>
        <begin position="346"/>
        <end position="358"/>
    </location>
</feature>
<comment type="similarity">
    <text evidence="2">Belongs to the peptidase C65 family. Otulin subfamily.</text>
</comment>
<gene>
    <name evidence="5" type="ORF">SKAU_G00057240</name>
</gene>
<feature type="compositionally biased region" description="Basic and acidic residues" evidence="4">
    <location>
        <begin position="110"/>
        <end position="134"/>
    </location>
</feature>
<evidence type="ECO:0000313" key="6">
    <source>
        <dbReference type="Proteomes" id="UP001152622"/>
    </source>
</evidence>
<feature type="region of interest" description="Disordered" evidence="4">
    <location>
        <begin position="183"/>
        <end position="513"/>
    </location>
</feature>
<feature type="compositionally biased region" description="Basic and acidic residues" evidence="4">
    <location>
        <begin position="386"/>
        <end position="406"/>
    </location>
</feature>
<dbReference type="GO" id="GO:0005737">
    <property type="term" value="C:cytoplasm"/>
    <property type="evidence" value="ECO:0007669"/>
    <property type="project" value="UniProtKB-SubCell"/>
</dbReference>
<evidence type="ECO:0000256" key="1">
    <source>
        <dbReference type="ARBA" id="ARBA00004496"/>
    </source>
</evidence>
<dbReference type="EMBL" id="JAINUF010000002">
    <property type="protein sequence ID" value="KAJ8375144.1"/>
    <property type="molecule type" value="Genomic_DNA"/>
</dbReference>
<comment type="caution">
    <text evidence="5">The sequence shown here is derived from an EMBL/GenBank/DDBJ whole genome shotgun (WGS) entry which is preliminary data.</text>
</comment>
<name>A0A9Q1G584_SYNKA</name>
<accession>A0A9Q1G584</accession>
<comment type="subcellular location">
    <subcellularLocation>
        <location evidence="1">Cytoplasm</location>
    </subcellularLocation>
</comment>
<sequence>MLNPAAERPIIVQTESETTGSAKLPGVYGYVSECLVERKQLKLNQVTHRTDSGLPKPVETIQSLVWLCNAVPFVDALGLGSVFTKKGERHWPEMGNWCEKQTEEEEEKLLDDSKKDTDSLSKESEESDRERGGFENEDGDDADSSGTHGSREIGSMAKLDTVLTVVQVNQDVGSEVHNLEIADNKCPEVSSPKAEDLQTAAHNQKINERNVEDEKTGKEPLTGTQDMKAKDPTPRTVDGPTVGPNAVFPDEASTHADHEPCMGNLSRPAHEEAAELVSSALLLEGDSEREDHDSEGDAPAAVRQTSDVNDGSLGIKSSSQAKKPSLTDELGTSKRLEQEVRKDEGIGEEANEREDDEDKMTKACDNSSTQAQEEYSFLGSPLIVEVKTEPLKSTDEEADRPAHEEAAELVSSALHLEGDSEREDHDSEGDAPAAVRQTSDVNDGSLGINSSSQAKKPSLTDELGTSKRLEQEVRKDEGIGEEVNESSAMIVEEKTEPLKCPEPVKSTDGEADSDEDIYQAAEDIDKHEKIQITLPGVQDRSSVEPRVDILSYSQREWKGNTAKSALIRKGYSELSQCFEGLRKVRGDNYCALRATLFQVLCHSAKLPAWIEDDDITLLPEKLAAGMEPIKSWRFPLGHDEAEEKEGAVERLKHHLKLLQKTVHLICLYGIPFSYNHVQVKCAKKSGGAVAEAGGAEERRSLCEAIFRGGEEEHALLEAVKLLMLSTAAELHPPPQHPQTFLTNHLSHVGFSGGLEQVEMFLLGYALQHAIQVYRLYMVDTEEFITYYPNDHEEDWPHVCLVTEDDRHYNVLVGKLKGLDFPEAPTVD</sequence>
<dbReference type="PANTHER" id="PTHR33662:SF3">
    <property type="entry name" value="FIBROUS SHEATH CABYR-BINDING PROTEIN-LIKE-RELATED"/>
    <property type="match status" value="1"/>
</dbReference>
<dbReference type="InterPro" id="IPR023235">
    <property type="entry name" value="FAM105"/>
</dbReference>
<keyword evidence="6" id="KW-1185">Reference proteome</keyword>
<feature type="compositionally biased region" description="Polar residues" evidence="4">
    <location>
        <begin position="364"/>
        <end position="373"/>
    </location>
</feature>
<dbReference type="PRINTS" id="PR02056">
    <property type="entry name" value="PROTEINF105A"/>
</dbReference>
<dbReference type="GO" id="GO:1990108">
    <property type="term" value="P:protein linear deubiquitination"/>
    <property type="evidence" value="ECO:0007669"/>
    <property type="project" value="TreeGrafter"/>
</dbReference>
<feature type="compositionally biased region" description="Basic and acidic residues" evidence="4">
    <location>
        <begin position="416"/>
        <end position="425"/>
    </location>
</feature>
<organism evidence="5 6">
    <name type="scientific">Synaphobranchus kaupii</name>
    <name type="common">Kaup's arrowtooth eel</name>
    <dbReference type="NCBI Taxonomy" id="118154"/>
    <lineage>
        <taxon>Eukaryota</taxon>
        <taxon>Metazoa</taxon>
        <taxon>Chordata</taxon>
        <taxon>Craniata</taxon>
        <taxon>Vertebrata</taxon>
        <taxon>Euteleostomi</taxon>
        <taxon>Actinopterygii</taxon>
        <taxon>Neopterygii</taxon>
        <taxon>Teleostei</taxon>
        <taxon>Anguilliformes</taxon>
        <taxon>Synaphobranchidae</taxon>
        <taxon>Synaphobranchus</taxon>
    </lineage>
</organism>